<feature type="region of interest" description="Disordered" evidence="1">
    <location>
        <begin position="48"/>
        <end position="68"/>
    </location>
</feature>
<keyword evidence="2" id="KW-0472">Membrane</keyword>
<evidence type="ECO:0000313" key="4">
    <source>
        <dbReference type="Proteomes" id="UP000231658"/>
    </source>
</evidence>
<evidence type="ECO:0000313" key="3">
    <source>
        <dbReference type="EMBL" id="SCA56753.1"/>
    </source>
</evidence>
<organism evidence="3 4">
    <name type="scientific">Candidatus Terasakiella magnetica</name>
    <dbReference type="NCBI Taxonomy" id="1867952"/>
    <lineage>
        <taxon>Bacteria</taxon>
        <taxon>Pseudomonadati</taxon>
        <taxon>Pseudomonadota</taxon>
        <taxon>Alphaproteobacteria</taxon>
        <taxon>Rhodospirillales</taxon>
        <taxon>Terasakiellaceae</taxon>
        <taxon>Terasakiella</taxon>
    </lineage>
</organism>
<dbReference type="AlphaFoldDB" id="A0A1C3RHK1"/>
<name>A0A1C3RHK1_9PROT</name>
<evidence type="ECO:0000256" key="1">
    <source>
        <dbReference type="SAM" id="MobiDB-lite"/>
    </source>
</evidence>
<dbReference type="EMBL" id="FLYE01000023">
    <property type="protein sequence ID" value="SCA56753.1"/>
    <property type="molecule type" value="Genomic_DNA"/>
</dbReference>
<keyword evidence="4" id="KW-1185">Reference proteome</keyword>
<keyword evidence="2" id="KW-0812">Transmembrane</keyword>
<reference evidence="3 4" key="1">
    <citation type="submission" date="2016-07" db="EMBL/GenBank/DDBJ databases">
        <authorList>
            <person name="Lefevre C.T."/>
        </authorList>
    </citation>
    <scope>NUCLEOTIDE SEQUENCE [LARGE SCALE GENOMIC DNA]</scope>
    <source>
        <strain evidence="3">PR1</strain>
    </source>
</reference>
<dbReference type="Proteomes" id="UP000231658">
    <property type="component" value="Unassembled WGS sequence"/>
</dbReference>
<accession>A0A1C3RHK1</accession>
<dbReference type="PROSITE" id="PS51257">
    <property type="entry name" value="PROKAR_LIPOPROTEIN"/>
    <property type="match status" value="1"/>
</dbReference>
<dbReference type="RefSeq" id="WP_126465153.1">
    <property type="nucleotide sequence ID" value="NZ_FLYE01000023.1"/>
</dbReference>
<dbReference type="STRING" id="1867952.MTBPR1_30123"/>
<sequence length="68" mass="7182">MSRTHKPKPSVVNMGTLAMGGGCVLASTVAPVACVIPVAMWAATMLDRPSKKGKGNFSMPAKRRKKLL</sequence>
<protein>
    <submittedName>
        <fullName evidence="3">Uncharacterized protein</fullName>
    </submittedName>
</protein>
<evidence type="ECO:0000256" key="2">
    <source>
        <dbReference type="SAM" id="Phobius"/>
    </source>
</evidence>
<feature type="transmembrane region" description="Helical" evidence="2">
    <location>
        <begin position="17"/>
        <end position="42"/>
    </location>
</feature>
<proteinExistence type="predicted"/>
<gene>
    <name evidence="3" type="ORF">MTBPR1_30123</name>
</gene>
<keyword evidence="2" id="KW-1133">Transmembrane helix</keyword>